<dbReference type="PANTHER" id="PTHR11078">
    <property type="entry name" value="N UTILIZATION SUBSTANCE PROTEIN B-RELATED"/>
    <property type="match status" value="1"/>
</dbReference>
<dbReference type="GO" id="GO:0006353">
    <property type="term" value="P:DNA-templated transcription termination"/>
    <property type="evidence" value="ECO:0007669"/>
    <property type="project" value="UniProtKB-UniRule"/>
</dbReference>
<dbReference type="CDD" id="cd00619">
    <property type="entry name" value="Terminator_NusB"/>
    <property type="match status" value="1"/>
</dbReference>
<dbReference type="HAMAP" id="MF_00073">
    <property type="entry name" value="NusB"/>
    <property type="match status" value="1"/>
</dbReference>
<feature type="domain" description="NusB/RsmB/TIM44" evidence="7">
    <location>
        <begin position="7"/>
        <end position="130"/>
    </location>
</feature>
<dbReference type="GO" id="GO:0005829">
    <property type="term" value="C:cytosol"/>
    <property type="evidence" value="ECO:0007669"/>
    <property type="project" value="TreeGrafter"/>
</dbReference>
<dbReference type="InterPro" id="IPR011605">
    <property type="entry name" value="NusB_fam"/>
</dbReference>
<dbReference type="FunFam" id="1.10.940.10:FF:000001">
    <property type="entry name" value="Transcription antitermination factor NusB"/>
    <property type="match status" value="1"/>
</dbReference>
<comment type="function">
    <text evidence="6">Involved in transcription antitermination. Required for transcription of ribosomal RNA (rRNA) genes. Binds specifically to the boxA antiterminator sequence of the ribosomal RNA (rrn) operons.</text>
</comment>
<proteinExistence type="inferred from homology"/>
<organism evidence="8 9">
    <name type="scientific">Ferrimonas lipolytica</name>
    <dbReference type="NCBI Taxonomy" id="2724191"/>
    <lineage>
        <taxon>Bacteria</taxon>
        <taxon>Pseudomonadati</taxon>
        <taxon>Pseudomonadota</taxon>
        <taxon>Gammaproteobacteria</taxon>
        <taxon>Alteromonadales</taxon>
        <taxon>Ferrimonadaceae</taxon>
        <taxon>Ferrimonas</taxon>
    </lineage>
</organism>
<dbReference type="PANTHER" id="PTHR11078:SF3">
    <property type="entry name" value="ANTITERMINATION NUSB DOMAIN-CONTAINING PROTEIN"/>
    <property type="match status" value="1"/>
</dbReference>
<evidence type="ECO:0000313" key="8">
    <source>
        <dbReference type="EMBL" id="QIZ77566.1"/>
    </source>
</evidence>
<protein>
    <recommendedName>
        <fullName evidence="6">Transcription antitermination protein NusB</fullName>
    </recommendedName>
    <alternativeName>
        <fullName evidence="6">Antitermination factor NusB</fullName>
    </alternativeName>
</protein>
<evidence type="ECO:0000313" key="9">
    <source>
        <dbReference type="Proteomes" id="UP000501602"/>
    </source>
</evidence>
<keyword evidence="3 6" id="KW-0694">RNA-binding</keyword>
<evidence type="ECO:0000259" key="7">
    <source>
        <dbReference type="Pfam" id="PF01029"/>
    </source>
</evidence>
<keyword evidence="2 6" id="KW-0889">Transcription antitermination</keyword>
<gene>
    <name evidence="6 8" type="primary">nusB</name>
    <name evidence="8" type="ORF">HER31_12090</name>
</gene>
<dbReference type="KEGG" id="fes:HER31_12090"/>
<dbReference type="AlphaFoldDB" id="A0A6H1UH75"/>
<evidence type="ECO:0000256" key="2">
    <source>
        <dbReference type="ARBA" id="ARBA00022814"/>
    </source>
</evidence>
<dbReference type="NCBIfam" id="TIGR01951">
    <property type="entry name" value="nusB"/>
    <property type="match status" value="1"/>
</dbReference>
<name>A0A6H1UH75_9GAMM</name>
<evidence type="ECO:0000256" key="4">
    <source>
        <dbReference type="ARBA" id="ARBA00023015"/>
    </source>
</evidence>
<evidence type="ECO:0000256" key="5">
    <source>
        <dbReference type="ARBA" id="ARBA00023163"/>
    </source>
</evidence>
<dbReference type="GO" id="GO:0031564">
    <property type="term" value="P:transcription antitermination"/>
    <property type="evidence" value="ECO:0007669"/>
    <property type="project" value="UniProtKB-KW"/>
</dbReference>
<dbReference type="Proteomes" id="UP000501602">
    <property type="component" value="Chromosome"/>
</dbReference>
<dbReference type="RefSeq" id="WP_168660825.1">
    <property type="nucleotide sequence ID" value="NZ_CP051180.1"/>
</dbReference>
<keyword evidence="9" id="KW-1185">Reference proteome</keyword>
<evidence type="ECO:0000256" key="6">
    <source>
        <dbReference type="HAMAP-Rule" id="MF_00073"/>
    </source>
</evidence>
<evidence type="ECO:0000256" key="1">
    <source>
        <dbReference type="ARBA" id="ARBA00005952"/>
    </source>
</evidence>
<reference evidence="8 9" key="1">
    <citation type="submission" date="2020-04" db="EMBL/GenBank/DDBJ databases">
        <title>Ferrimonas sp. S7 isolated from sea water.</title>
        <authorList>
            <person name="Bae S.S."/>
            <person name="Baek K."/>
        </authorList>
    </citation>
    <scope>NUCLEOTIDE SEQUENCE [LARGE SCALE GENOMIC DNA]</scope>
    <source>
        <strain evidence="8 9">S7</strain>
    </source>
</reference>
<sequence>MKPSERRKARQLAVQALYSWQMSGNPVADVEQEFLTEQDTSGADVAYFRELLAGVANQADNLDTKLKPNLARLVEEVDNLELSVLRLGAYELMYRDDVPYKVAINEAIELAKVFGAEESHKFVNGVLDKLAISLNRQKG</sequence>
<dbReference type="InterPro" id="IPR006027">
    <property type="entry name" value="NusB_RsmB_TIM44"/>
</dbReference>
<keyword evidence="4 6" id="KW-0805">Transcription regulation</keyword>
<evidence type="ECO:0000256" key="3">
    <source>
        <dbReference type="ARBA" id="ARBA00022884"/>
    </source>
</evidence>
<dbReference type="InterPro" id="IPR035926">
    <property type="entry name" value="NusB-like_sf"/>
</dbReference>
<comment type="similarity">
    <text evidence="1 6">Belongs to the NusB family.</text>
</comment>
<dbReference type="Gene3D" id="1.10.940.10">
    <property type="entry name" value="NusB-like"/>
    <property type="match status" value="1"/>
</dbReference>
<dbReference type="EMBL" id="CP051180">
    <property type="protein sequence ID" value="QIZ77566.1"/>
    <property type="molecule type" value="Genomic_DNA"/>
</dbReference>
<dbReference type="Pfam" id="PF01029">
    <property type="entry name" value="NusB"/>
    <property type="match status" value="1"/>
</dbReference>
<dbReference type="SUPFAM" id="SSF48013">
    <property type="entry name" value="NusB-like"/>
    <property type="match status" value="1"/>
</dbReference>
<keyword evidence="5 6" id="KW-0804">Transcription</keyword>
<dbReference type="GO" id="GO:0003723">
    <property type="term" value="F:RNA binding"/>
    <property type="evidence" value="ECO:0007669"/>
    <property type="project" value="UniProtKB-UniRule"/>
</dbReference>
<accession>A0A6H1UH75</accession>